<dbReference type="SUPFAM" id="SSF69118">
    <property type="entry name" value="AhpD-like"/>
    <property type="match status" value="1"/>
</dbReference>
<dbReference type="PANTHER" id="PTHR34846">
    <property type="entry name" value="4-CARBOXYMUCONOLACTONE DECARBOXYLASE FAMILY PROTEIN (AFU_ORTHOLOGUE AFUA_6G11590)"/>
    <property type="match status" value="1"/>
</dbReference>
<organism evidence="3 5">
    <name type="scientific">Jannaschia seohaensis</name>
    <dbReference type="NCBI Taxonomy" id="475081"/>
    <lineage>
        <taxon>Bacteria</taxon>
        <taxon>Pseudomonadati</taxon>
        <taxon>Pseudomonadota</taxon>
        <taxon>Alphaproteobacteria</taxon>
        <taxon>Rhodobacterales</taxon>
        <taxon>Roseobacteraceae</taxon>
        <taxon>Jannaschia</taxon>
    </lineage>
</organism>
<feature type="domain" description="Carboxymuconolactone decarboxylase-like" evidence="1">
    <location>
        <begin position="35"/>
        <end position="105"/>
    </location>
</feature>
<dbReference type="InterPro" id="IPR003779">
    <property type="entry name" value="CMD-like"/>
</dbReference>
<keyword evidence="3" id="KW-0575">Peroxidase</keyword>
<evidence type="ECO:0000313" key="5">
    <source>
        <dbReference type="Proteomes" id="UP000251571"/>
    </source>
</evidence>
<protein>
    <submittedName>
        <fullName evidence="2 3">Alkylhydroperoxidase family enzyme</fullName>
    </submittedName>
</protein>
<dbReference type="EMBL" id="QGDJ01000002">
    <property type="protein sequence ID" value="PWJ21139.1"/>
    <property type="molecule type" value="Genomic_DNA"/>
</dbReference>
<dbReference type="Gene3D" id="1.20.1290.10">
    <property type="entry name" value="AhpD-like"/>
    <property type="match status" value="1"/>
</dbReference>
<name>A0A2Y9AG64_9RHOB</name>
<evidence type="ECO:0000313" key="3">
    <source>
        <dbReference type="EMBL" id="SSA41549.1"/>
    </source>
</evidence>
<evidence type="ECO:0000313" key="2">
    <source>
        <dbReference type="EMBL" id="PWJ21139.1"/>
    </source>
</evidence>
<dbReference type="RefSeq" id="WP_109563480.1">
    <property type="nucleotide sequence ID" value="NZ_QGDJ01000002.1"/>
</dbReference>
<keyword evidence="3" id="KW-0560">Oxidoreductase</keyword>
<reference evidence="2 4" key="2">
    <citation type="submission" date="2018-03" db="EMBL/GenBank/DDBJ databases">
        <title>Genomic Encyclopedia of Archaeal and Bacterial Type Strains, Phase II (KMG-II): from individual species to whole genera.</title>
        <authorList>
            <person name="Goeker M."/>
        </authorList>
    </citation>
    <scope>NUCLEOTIDE SEQUENCE [LARGE SCALE GENOMIC DNA]</scope>
    <source>
        <strain evidence="2 4">DSM 25227</strain>
    </source>
</reference>
<evidence type="ECO:0000313" key="4">
    <source>
        <dbReference type="Proteomes" id="UP000245839"/>
    </source>
</evidence>
<dbReference type="Proteomes" id="UP000245839">
    <property type="component" value="Unassembled WGS sequence"/>
</dbReference>
<evidence type="ECO:0000259" key="1">
    <source>
        <dbReference type="Pfam" id="PF02627"/>
    </source>
</evidence>
<sequence>MPDPLHPDRWPPEIADMAGGYAGRLNVYRMIAHHPALLRAMDTLREHVVNRTALGAERSEVAILRGAHRLGSSYEWDQHILRARARGLSDARIASIRGPLEEMGDEDRLIVRAVDELFDDRMLSADTLAALDPVLGAEGILDLIATVGYYSVLGYTLKSFAVPQDEDIAAALASRPLGDAEG</sequence>
<reference evidence="3 5" key="1">
    <citation type="submission" date="2016-10" db="EMBL/GenBank/DDBJ databases">
        <authorList>
            <person name="Cai Z."/>
        </authorList>
    </citation>
    <scope>NUCLEOTIDE SEQUENCE [LARGE SCALE GENOMIC DNA]</scope>
    <source>
        <strain evidence="3 5">DSM 25227</strain>
    </source>
</reference>
<accession>A0A2Y9AG64</accession>
<dbReference type="Proteomes" id="UP000251571">
    <property type="component" value="Unassembled WGS sequence"/>
</dbReference>
<dbReference type="PANTHER" id="PTHR34846:SF11">
    <property type="entry name" value="4-CARBOXYMUCONOLACTONE DECARBOXYLASE FAMILY PROTEIN (AFU_ORTHOLOGUE AFUA_6G11590)"/>
    <property type="match status" value="1"/>
</dbReference>
<gene>
    <name evidence="2" type="ORF">BCF38_102389</name>
    <name evidence="3" type="ORF">SAMN05421539_102389</name>
</gene>
<dbReference type="Pfam" id="PF02627">
    <property type="entry name" value="CMD"/>
    <property type="match status" value="1"/>
</dbReference>
<keyword evidence="4" id="KW-1185">Reference proteome</keyword>
<proteinExistence type="predicted"/>
<dbReference type="GO" id="GO:0051920">
    <property type="term" value="F:peroxiredoxin activity"/>
    <property type="evidence" value="ECO:0007669"/>
    <property type="project" value="InterPro"/>
</dbReference>
<dbReference type="AlphaFoldDB" id="A0A2Y9AG64"/>
<dbReference type="OrthoDB" id="4704294at2"/>
<dbReference type="EMBL" id="UETC01000002">
    <property type="protein sequence ID" value="SSA41549.1"/>
    <property type="molecule type" value="Genomic_DNA"/>
</dbReference>
<dbReference type="InterPro" id="IPR029032">
    <property type="entry name" value="AhpD-like"/>
</dbReference>